<protein>
    <recommendedName>
        <fullName evidence="3">Antitoxin VbhA domain-containing protein</fullName>
    </recommendedName>
</protein>
<dbReference type="AlphaFoldDB" id="A0A378NPA7"/>
<proteinExistence type="predicted"/>
<accession>A0A378NPA7</accession>
<reference evidence="1 2" key="1">
    <citation type="submission" date="2018-06" db="EMBL/GenBank/DDBJ databases">
        <authorList>
            <consortium name="Pathogen Informatics"/>
            <person name="Doyle S."/>
        </authorList>
    </citation>
    <scope>NUCLEOTIDE SEQUENCE [LARGE SCALE GENOMIC DNA]</scope>
    <source>
        <strain evidence="1 2">NCTC10571</strain>
    </source>
</reference>
<dbReference type="CDD" id="cd11586">
    <property type="entry name" value="VbhA_like"/>
    <property type="match status" value="1"/>
</dbReference>
<evidence type="ECO:0000313" key="1">
    <source>
        <dbReference type="EMBL" id="STY70244.1"/>
    </source>
</evidence>
<dbReference type="InterPro" id="IPR043038">
    <property type="entry name" value="VbhA_sf"/>
</dbReference>
<sequence length="53" mass="6031">MINKELAENVASAIKSCELEGFIYTKEEQKIFAKIASGEISTSEARELFKRMF</sequence>
<organism evidence="1 2">
    <name type="scientific">Megamonas hypermegale</name>
    <dbReference type="NCBI Taxonomy" id="158847"/>
    <lineage>
        <taxon>Bacteria</taxon>
        <taxon>Bacillati</taxon>
        <taxon>Bacillota</taxon>
        <taxon>Negativicutes</taxon>
        <taxon>Selenomonadales</taxon>
        <taxon>Selenomonadaceae</taxon>
        <taxon>Megamonas</taxon>
    </lineage>
</organism>
<dbReference type="EMBL" id="UGPP01000001">
    <property type="protein sequence ID" value="STY70244.1"/>
    <property type="molecule type" value="Genomic_DNA"/>
</dbReference>
<evidence type="ECO:0000313" key="2">
    <source>
        <dbReference type="Proteomes" id="UP000255234"/>
    </source>
</evidence>
<dbReference type="Proteomes" id="UP000255234">
    <property type="component" value="Unassembled WGS sequence"/>
</dbReference>
<dbReference type="InterPro" id="IPR033788">
    <property type="entry name" value="VbhA-like"/>
</dbReference>
<dbReference type="RefSeq" id="WP_115150957.1">
    <property type="nucleotide sequence ID" value="NZ_UGPP01000001.1"/>
</dbReference>
<name>A0A378NPA7_9FIRM</name>
<evidence type="ECO:0008006" key="3">
    <source>
        <dbReference type="Google" id="ProtNLM"/>
    </source>
</evidence>
<gene>
    <name evidence="1" type="ORF">NCTC10571_00362</name>
</gene>
<dbReference type="Gene3D" id="1.10.8.1050">
    <property type="entry name" value="Antitoxin VbhA-like"/>
    <property type="match status" value="1"/>
</dbReference>